<sequence length="63" mass="6885">MVSRIAGDAKDPRFESRFPNRFDRDSNIGPFASSANRLTITPPLTCEAMGKHGAVWCGSGKMK</sequence>
<dbReference type="EMBL" id="JAOYFB010000039">
    <property type="protein sequence ID" value="KAK4029534.1"/>
    <property type="molecule type" value="Genomic_DNA"/>
</dbReference>
<comment type="caution">
    <text evidence="2">The sequence shown here is derived from an EMBL/GenBank/DDBJ whole genome shotgun (WGS) entry which is preliminary data.</text>
</comment>
<organism evidence="2 3">
    <name type="scientific">Daphnia magna</name>
    <dbReference type="NCBI Taxonomy" id="35525"/>
    <lineage>
        <taxon>Eukaryota</taxon>
        <taxon>Metazoa</taxon>
        <taxon>Ecdysozoa</taxon>
        <taxon>Arthropoda</taxon>
        <taxon>Crustacea</taxon>
        <taxon>Branchiopoda</taxon>
        <taxon>Diplostraca</taxon>
        <taxon>Cladocera</taxon>
        <taxon>Anomopoda</taxon>
        <taxon>Daphniidae</taxon>
        <taxon>Daphnia</taxon>
    </lineage>
</organism>
<evidence type="ECO:0000256" key="1">
    <source>
        <dbReference type="SAM" id="MobiDB-lite"/>
    </source>
</evidence>
<evidence type="ECO:0000313" key="2">
    <source>
        <dbReference type="EMBL" id="KAK4029534.1"/>
    </source>
</evidence>
<keyword evidence="3" id="KW-1185">Reference proteome</keyword>
<gene>
    <name evidence="2" type="ORF">OUZ56_022515</name>
</gene>
<name>A0ABR0AWW9_9CRUS</name>
<feature type="compositionally biased region" description="Basic and acidic residues" evidence="1">
    <location>
        <begin position="7"/>
        <end position="20"/>
    </location>
</feature>
<evidence type="ECO:0000313" key="3">
    <source>
        <dbReference type="Proteomes" id="UP001234178"/>
    </source>
</evidence>
<reference evidence="2 3" key="1">
    <citation type="journal article" date="2023" name="Nucleic Acids Res.">
        <title>The hologenome of Daphnia magna reveals possible DNA methylation and microbiome-mediated evolution of the host genome.</title>
        <authorList>
            <person name="Chaturvedi A."/>
            <person name="Li X."/>
            <person name="Dhandapani V."/>
            <person name="Marshall H."/>
            <person name="Kissane S."/>
            <person name="Cuenca-Cambronero M."/>
            <person name="Asole G."/>
            <person name="Calvet F."/>
            <person name="Ruiz-Romero M."/>
            <person name="Marangio P."/>
            <person name="Guigo R."/>
            <person name="Rago D."/>
            <person name="Mirbahai L."/>
            <person name="Eastwood N."/>
            <person name="Colbourne J.K."/>
            <person name="Zhou J."/>
            <person name="Mallon E."/>
            <person name="Orsini L."/>
        </authorList>
    </citation>
    <scope>NUCLEOTIDE SEQUENCE [LARGE SCALE GENOMIC DNA]</scope>
    <source>
        <strain evidence="2">LRV0_1</strain>
    </source>
</reference>
<accession>A0ABR0AWW9</accession>
<feature type="region of interest" description="Disordered" evidence="1">
    <location>
        <begin position="1"/>
        <end position="20"/>
    </location>
</feature>
<dbReference type="Proteomes" id="UP001234178">
    <property type="component" value="Unassembled WGS sequence"/>
</dbReference>
<protein>
    <submittedName>
        <fullName evidence="2">Uncharacterized protein</fullName>
    </submittedName>
</protein>
<proteinExistence type="predicted"/>